<reference evidence="2" key="1">
    <citation type="submission" date="2023-07" db="EMBL/GenBank/DDBJ databases">
        <authorList>
            <consortium name="AG Swart"/>
            <person name="Singh M."/>
            <person name="Singh A."/>
            <person name="Seah K."/>
            <person name="Emmerich C."/>
        </authorList>
    </citation>
    <scope>NUCLEOTIDE SEQUENCE</scope>
    <source>
        <strain evidence="2">DP1</strain>
    </source>
</reference>
<feature type="region of interest" description="Disordered" evidence="1">
    <location>
        <begin position="353"/>
        <end position="414"/>
    </location>
</feature>
<evidence type="ECO:0000313" key="2">
    <source>
        <dbReference type="EMBL" id="CAI2361833.1"/>
    </source>
</evidence>
<name>A0AAD1U4M8_EUPCR</name>
<protein>
    <submittedName>
        <fullName evidence="2">Uncharacterized protein</fullName>
    </submittedName>
</protein>
<evidence type="ECO:0000256" key="1">
    <source>
        <dbReference type="SAM" id="MobiDB-lite"/>
    </source>
</evidence>
<keyword evidence="3" id="KW-1185">Reference proteome</keyword>
<feature type="compositionally biased region" description="Basic and acidic residues" evidence="1">
    <location>
        <begin position="374"/>
        <end position="389"/>
    </location>
</feature>
<gene>
    <name evidence="2" type="ORF">ECRASSUSDP1_LOCUS3146</name>
</gene>
<dbReference type="EMBL" id="CAMPGE010003013">
    <property type="protein sequence ID" value="CAI2361833.1"/>
    <property type="molecule type" value="Genomic_DNA"/>
</dbReference>
<evidence type="ECO:0000313" key="3">
    <source>
        <dbReference type="Proteomes" id="UP001295684"/>
    </source>
</evidence>
<organism evidence="2 3">
    <name type="scientific">Euplotes crassus</name>
    <dbReference type="NCBI Taxonomy" id="5936"/>
    <lineage>
        <taxon>Eukaryota</taxon>
        <taxon>Sar</taxon>
        <taxon>Alveolata</taxon>
        <taxon>Ciliophora</taxon>
        <taxon>Intramacronucleata</taxon>
        <taxon>Spirotrichea</taxon>
        <taxon>Hypotrichia</taxon>
        <taxon>Euplotida</taxon>
        <taxon>Euplotidae</taxon>
        <taxon>Moneuplotes</taxon>
    </lineage>
</organism>
<sequence>MSTKSQQHRVRIKKEISKSLNNTSSDSLLGQTLNHAMLESKIETDDAYPTVEEWLAMPDAEKINVLHDSLLELYLNLKIRNFNNTIDSEKVDEELDKLKNVETLTLVDYIKSCVEIVMAMKAEEDKDKVEEAVKQRMKDLHSKGQYDLSQSPEEYEKIIQKLEAEVRNHISVQQQMKLYIESYQAKVEELEPLEEKNSKLRQKVGELSKSRDDIERDRNSLRKKLDNNQKDFEKRIDELTKKVKDLQGKLDVRSAREANQPSSLSRHDSKSKYFHHKNDMSVDIPESQKSLYYSFFDNTKKSNAIGSKKNKDNSKKVKYFYLAVPGTSVRAKNDKEEAFVSFSELSNKNTKKIKISSNKKKPTPYKIDYYHYTGDNREKKSSYKHSSGEKHKRSKSQTISSVKGRKGNSHSINDTSSEEMSYLLQQHLQNNKTSYNLVNEYLENPGKASNITVVNKNSHSESKSANRSRGKRLQNVGNNGLIKAKRTQTNNANMIKKIAFKSFDKRRAGTKLERREGSLDDPLSFLRSSSACNKYTFEKQSAGKKSNRTTKTGHSKKQSKMRNSGNAGNYSKIAPNNAMCRFMKSNIR</sequence>
<dbReference type="AlphaFoldDB" id="A0AAD1U4M8"/>
<comment type="caution">
    <text evidence="2">The sequence shown here is derived from an EMBL/GenBank/DDBJ whole genome shotgun (WGS) entry which is preliminary data.</text>
</comment>
<accession>A0AAD1U4M8</accession>
<proteinExistence type="predicted"/>
<feature type="compositionally biased region" description="Basic residues" evidence="1">
    <location>
        <begin position="353"/>
        <end position="363"/>
    </location>
</feature>
<feature type="region of interest" description="Disordered" evidence="1">
    <location>
        <begin position="201"/>
        <end position="226"/>
    </location>
</feature>
<feature type="region of interest" description="Disordered" evidence="1">
    <location>
        <begin position="250"/>
        <end position="272"/>
    </location>
</feature>
<dbReference type="Proteomes" id="UP001295684">
    <property type="component" value="Unassembled WGS sequence"/>
</dbReference>
<feature type="region of interest" description="Disordered" evidence="1">
    <location>
        <begin position="537"/>
        <end position="573"/>
    </location>
</feature>
<feature type="compositionally biased region" description="Basic residues" evidence="1">
    <location>
        <begin position="545"/>
        <end position="560"/>
    </location>
</feature>